<reference evidence="1 2" key="1">
    <citation type="journal article" date="2013" name="Genome Announc.">
        <title>Complete genome sequence of Clostridium stercorarium subsp. stercorarium strain DSM 8532, a thermophilic degrader of plant cell wall fibers.</title>
        <authorList>
            <person name="Poehlein A."/>
            <person name="Zverlov V.V."/>
            <person name="Daniel R."/>
            <person name="Schwarz W.H."/>
            <person name="Liebl W."/>
        </authorList>
    </citation>
    <scope>NUCLEOTIDE SEQUENCE [LARGE SCALE GENOMIC DNA]</scope>
    <source>
        <strain evidence="2">ATCC 35414 / DSM 8532 / NCIMB 11754</strain>
    </source>
</reference>
<gene>
    <name evidence="1" type="ordered locus">Cst_c01760</name>
</gene>
<name>L7VKE4_THES1</name>
<protein>
    <submittedName>
        <fullName evidence="1">Uncharacterized protein</fullName>
    </submittedName>
</protein>
<sequence length="49" mass="5835">MTQEFRLFTVSLRGTTVRKYCNIKISGDKPESKILKNKKIRRKYTCKIL</sequence>
<dbReference type="EMBL" id="CP004044">
    <property type="protein sequence ID" value="AGC67202.1"/>
    <property type="molecule type" value="Genomic_DNA"/>
</dbReference>
<accession>L7VKE4</accession>
<keyword evidence="2" id="KW-1185">Reference proteome</keyword>
<dbReference type="PATRIC" id="fig|1121335.3.peg.169"/>
<dbReference type="AlphaFoldDB" id="L7VKE4"/>
<evidence type="ECO:0000313" key="2">
    <source>
        <dbReference type="Proteomes" id="UP000011220"/>
    </source>
</evidence>
<proteinExistence type="predicted"/>
<dbReference type="KEGG" id="css:Cst_c01760"/>
<dbReference type="Proteomes" id="UP000011220">
    <property type="component" value="Chromosome"/>
</dbReference>
<evidence type="ECO:0000313" key="1">
    <source>
        <dbReference type="EMBL" id="AGC67202.1"/>
    </source>
</evidence>
<organism evidence="1 2">
    <name type="scientific">Thermoclostridium stercorarium (strain ATCC 35414 / DSM 8532 / NCIMB 11754)</name>
    <name type="common">Clostridium stercorarium</name>
    <dbReference type="NCBI Taxonomy" id="1121335"/>
    <lineage>
        <taxon>Bacteria</taxon>
        <taxon>Bacillati</taxon>
        <taxon>Bacillota</taxon>
        <taxon>Clostridia</taxon>
        <taxon>Eubacteriales</taxon>
        <taxon>Oscillospiraceae</taxon>
        <taxon>Thermoclostridium</taxon>
    </lineage>
</organism>